<evidence type="ECO:0000313" key="2">
    <source>
        <dbReference type="Proteomes" id="UP001163223"/>
    </source>
</evidence>
<dbReference type="EMBL" id="CP113520">
    <property type="protein sequence ID" value="WAJ28257.1"/>
    <property type="molecule type" value="Genomic_DNA"/>
</dbReference>
<accession>A0ACD4NN13</accession>
<reference evidence="1" key="1">
    <citation type="submission" date="2022-11" db="EMBL/GenBank/DDBJ databases">
        <title>beta-Carotene-producing bacterium, Jeongeuplla avenae sp. nov., alleviates the salt stress of Arabidopsis seedlings.</title>
        <authorList>
            <person name="Jiang L."/>
            <person name="Lee J."/>
        </authorList>
    </citation>
    <scope>NUCLEOTIDE SEQUENCE</scope>
    <source>
        <strain evidence="1">DY_R2A_6</strain>
    </source>
</reference>
<evidence type="ECO:0000313" key="1">
    <source>
        <dbReference type="EMBL" id="WAJ28257.1"/>
    </source>
</evidence>
<organism evidence="1 2">
    <name type="scientific">Antarcticirhabdus aurantiaca</name>
    <dbReference type="NCBI Taxonomy" id="2606717"/>
    <lineage>
        <taxon>Bacteria</taxon>
        <taxon>Pseudomonadati</taxon>
        <taxon>Pseudomonadota</taxon>
        <taxon>Alphaproteobacteria</taxon>
        <taxon>Hyphomicrobiales</taxon>
        <taxon>Aurantimonadaceae</taxon>
        <taxon>Antarcticirhabdus</taxon>
    </lineage>
</organism>
<protein>
    <submittedName>
        <fullName evidence="1">PAS domain-containing protein</fullName>
    </submittedName>
</protein>
<dbReference type="Proteomes" id="UP001163223">
    <property type="component" value="Chromosome"/>
</dbReference>
<sequence>MSEPHVLILAPKGRDAELAAAILREAGLEADICGDLPGLENRIDDSACFAIVTEETLRSADLRGLTARLTAQPAWSDFQFIVLTQRGGGPERNPSAARLAEVLRNVSFLERPFHPTSFISLARTAARGRQRQLEARTRMEELHEGEQRLRTALLAGRLGSWELDLTTWELTASATCKAIFGYAPEETFGYSELLGSIHPDDEARMRSAVGDSVETGADYTIEYRTLWRDGSTHWAAINGRVVHDRDGRKVRLVGVSADITERRTAEESLRRLNETLEARVAARTAELEAAHRVVMSEVDQRERTETLLRQSQKMEAIGQLTGGVAHDFNNLLMAVLGNLDLLRKHLGDDPRAARLIDGALKGAQRGAALTQRLLAFARRQELVVEPRNLSELLGGMTDLLERSLGSSVEFRLDLPATAPIAMVDANQLELAVLNLAVNARDAMPNGGELVIEVEPAPADGDLVPGDYVRLTVSDTGQGMDADTLKKATEPFFSTKGVGKGTGLGLSMIHGLAVQLHGALRLSSEPGQGTRAELWLPAAEAAAVSDAVVPAPPPAAPKEPADPIRARILAVDDDMLIAMSTLDMLEDLGHEVVEANSGPQALEILRSDGPFDLMITDFSMPRMNGAELAEAALALCPGMPILLATGYAELPSGARLELPRLGKPYSQDQLAAEIRKLLAR</sequence>
<gene>
    <name evidence="1" type="ORF">OXU80_26130</name>
</gene>
<keyword evidence="2" id="KW-1185">Reference proteome</keyword>
<proteinExistence type="predicted"/>
<name>A0ACD4NN13_9HYPH</name>